<evidence type="ECO:0000256" key="2">
    <source>
        <dbReference type="ARBA" id="ARBA00023002"/>
    </source>
</evidence>
<evidence type="ECO:0000256" key="4">
    <source>
        <dbReference type="PROSITE-ProRule" id="PRU10007"/>
    </source>
</evidence>
<name>A0A084IPH5_SALHC</name>
<dbReference type="PANTHER" id="PTHR42986:SF1">
    <property type="entry name" value="BENZALDEHYDE DEHYDROGENASE YFMT"/>
    <property type="match status" value="1"/>
</dbReference>
<evidence type="ECO:0000256" key="1">
    <source>
        <dbReference type="ARBA" id="ARBA00009986"/>
    </source>
</evidence>
<protein>
    <submittedName>
        <fullName evidence="7">Aldehyde dehydrogenase</fullName>
    </submittedName>
</protein>
<dbReference type="Gene3D" id="3.40.309.10">
    <property type="entry name" value="Aldehyde Dehydrogenase, Chain A, domain 2"/>
    <property type="match status" value="1"/>
</dbReference>
<dbReference type="InterPro" id="IPR016162">
    <property type="entry name" value="Ald_DH_N"/>
</dbReference>
<dbReference type="InterPro" id="IPR015590">
    <property type="entry name" value="Aldehyde_DH_dom"/>
</dbReference>
<dbReference type="Pfam" id="PF00171">
    <property type="entry name" value="Aldedh"/>
    <property type="match status" value="1"/>
</dbReference>
<dbReference type="PANTHER" id="PTHR42986">
    <property type="entry name" value="BENZALDEHYDE DEHYDROGENASE YFMT"/>
    <property type="match status" value="1"/>
</dbReference>
<dbReference type="PATRIC" id="fig|1304275.5.peg.669"/>
<dbReference type="OrthoDB" id="9812625at2"/>
<dbReference type="InterPro" id="IPR016163">
    <property type="entry name" value="Ald_DH_C"/>
</dbReference>
<dbReference type="GO" id="GO:0016620">
    <property type="term" value="F:oxidoreductase activity, acting on the aldehyde or oxo group of donors, NAD or NADP as acceptor"/>
    <property type="evidence" value="ECO:0007669"/>
    <property type="project" value="InterPro"/>
</dbReference>
<evidence type="ECO:0000259" key="6">
    <source>
        <dbReference type="Pfam" id="PF00171"/>
    </source>
</evidence>
<comment type="similarity">
    <text evidence="1 5">Belongs to the aldehyde dehydrogenase family.</text>
</comment>
<proteinExistence type="inferred from homology"/>
<dbReference type="eggNOG" id="COG1012">
    <property type="taxonomic scope" value="Bacteria"/>
</dbReference>
<accession>A0A084IPH5</accession>
<dbReference type="InterPro" id="IPR016161">
    <property type="entry name" value="Ald_DH/histidinol_DH"/>
</dbReference>
<comment type="caution">
    <text evidence="7">The sequence shown here is derived from an EMBL/GenBank/DDBJ whole genome shotgun (WGS) entry which is preliminary data.</text>
</comment>
<dbReference type="AlphaFoldDB" id="A0A084IPH5"/>
<dbReference type="STRING" id="1304275.C41B8_03301"/>
<evidence type="ECO:0000256" key="3">
    <source>
        <dbReference type="ARBA" id="ARBA00023027"/>
    </source>
</evidence>
<sequence>MKELALLIGGQSQAAAQGAIFERCNPAGGDVVTRAAAATVADAEAAAEAAAAAFAHWSATGPGERRMKLLAAADALEARTEAFTEAMVEETGATAVWAGFNVHVAAGMLREAAGLTTQIQGATIPSDVPGNLAMSMRVPCGPILGIAPWNAPVILGTRAIATALACGNTVVLKASEQCPAVHHLIGEALIEAGLGDGVVNVVTNAPEDAPDVVRALIEHPAIARVNFTGSSPVGRIIGQTAAGVFKPALLELGGKAPFLVADDADLDAAVAAAAFGAFFHQGQICMSTERLVVADAVADDFAERLAAKVATLKAGDPRHENTPLGTLIGEPSRRHLNELIADAKAKGAKVLVGGEADSVIMQPTVLDQVTPEMRIYGEESFGPVVALVRVAGGDDELVRVANDTEYGLSAAVFSGNGARGMAIAQRIRSGICHVNGPTVHDEPQMPFGGVKASGYGRFGGQAGIAEFTELRWVTMQGGDRHYPI</sequence>
<dbReference type="PROSITE" id="PS00687">
    <property type="entry name" value="ALDEHYDE_DEHYDR_GLU"/>
    <property type="match status" value="1"/>
</dbReference>
<dbReference type="Gene3D" id="3.40.605.10">
    <property type="entry name" value="Aldehyde Dehydrogenase, Chain A, domain 1"/>
    <property type="match status" value="1"/>
</dbReference>
<keyword evidence="2 5" id="KW-0560">Oxidoreductase</keyword>
<dbReference type="Proteomes" id="UP000028302">
    <property type="component" value="Unassembled WGS sequence"/>
</dbReference>
<keyword evidence="3" id="KW-0520">NAD</keyword>
<dbReference type="SUPFAM" id="SSF53720">
    <property type="entry name" value="ALDH-like"/>
    <property type="match status" value="1"/>
</dbReference>
<organism evidence="7 8">
    <name type="scientific">Salinisphaera hydrothermalis (strain C41B8)</name>
    <dbReference type="NCBI Taxonomy" id="1304275"/>
    <lineage>
        <taxon>Bacteria</taxon>
        <taxon>Pseudomonadati</taxon>
        <taxon>Pseudomonadota</taxon>
        <taxon>Gammaproteobacteria</taxon>
        <taxon>Salinisphaerales</taxon>
        <taxon>Salinisphaeraceae</taxon>
        <taxon>Salinisphaera</taxon>
    </lineage>
</organism>
<dbReference type="EMBL" id="APNK01000003">
    <property type="protein sequence ID" value="KEZ78609.1"/>
    <property type="molecule type" value="Genomic_DNA"/>
</dbReference>
<dbReference type="CDD" id="cd07105">
    <property type="entry name" value="ALDH_SaliADH"/>
    <property type="match status" value="1"/>
</dbReference>
<keyword evidence="8" id="KW-1185">Reference proteome</keyword>
<dbReference type="FunFam" id="3.40.309.10:FF:000010">
    <property type="entry name" value="Gamma-aminobutyraldehyde dehydrogenase"/>
    <property type="match status" value="1"/>
</dbReference>
<evidence type="ECO:0000313" key="8">
    <source>
        <dbReference type="Proteomes" id="UP000028302"/>
    </source>
</evidence>
<feature type="active site" evidence="4">
    <location>
        <position position="251"/>
    </location>
</feature>
<evidence type="ECO:0000313" key="7">
    <source>
        <dbReference type="EMBL" id="KEZ78609.1"/>
    </source>
</evidence>
<feature type="domain" description="Aldehyde dehydrogenase" evidence="6">
    <location>
        <begin position="19"/>
        <end position="473"/>
    </location>
</feature>
<reference evidence="7 8" key="1">
    <citation type="submission" date="2013-03" db="EMBL/GenBank/DDBJ databases">
        <title>Salinisphaera hydrothermalis C41B8 Genome Sequencing.</title>
        <authorList>
            <person name="Li C."/>
            <person name="Lai Q."/>
            <person name="Shao Z."/>
        </authorList>
    </citation>
    <scope>NUCLEOTIDE SEQUENCE [LARGE SCALE GENOMIC DNA]</scope>
    <source>
        <strain evidence="7 8">C41B8</strain>
    </source>
</reference>
<gene>
    <name evidence="7" type="ORF">C41B8_03301</name>
</gene>
<dbReference type="RefSeq" id="WP_037334066.1">
    <property type="nucleotide sequence ID" value="NZ_APNK01000003.1"/>
</dbReference>
<evidence type="ECO:0000256" key="5">
    <source>
        <dbReference type="RuleBase" id="RU003345"/>
    </source>
</evidence>
<dbReference type="InterPro" id="IPR029510">
    <property type="entry name" value="Ald_DH_CS_GLU"/>
</dbReference>